<feature type="signal peptide" evidence="1">
    <location>
        <begin position="1"/>
        <end position="20"/>
    </location>
</feature>
<keyword evidence="1" id="KW-0732">Signal</keyword>
<evidence type="ECO:0000256" key="1">
    <source>
        <dbReference type="SAM" id="SignalP"/>
    </source>
</evidence>
<reference evidence="3" key="1">
    <citation type="journal article" date="2019" name="Int. J. Syst. Evol. Microbiol.">
        <title>The Global Catalogue of Microorganisms (GCM) 10K type strain sequencing project: providing services to taxonomists for standard genome sequencing and annotation.</title>
        <authorList>
            <consortium name="The Broad Institute Genomics Platform"/>
            <consortium name="The Broad Institute Genome Sequencing Center for Infectious Disease"/>
            <person name="Wu L."/>
            <person name="Ma J."/>
        </authorList>
    </citation>
    <scope>NUCLEOTIDE SEQUENCE [LARGE SCALE GENOMIC DNA]</scope>
    <source>
        <strain evidence="3">JCM 11813</strain>
    </source>
</reference>
<proteinExistence type="predicted"/>
<keyword evidence="3" id="KW-1185">Reference proteome</keyword>
<dbReference type="EMBL" id="BAAAJE010000001">
    <property type="protein sequence ID" value="GAA1125298.1"/>
    <property type="molecule type" value="Genomic_DNA"/>
</dbReference>
<sequence length="315" mass="32543">MVALVLAGLLGTGQVAPASADEPTGTVRVTVTDAPGAPVAAAIVLLPVGGTWTEAYRASGVATEDFVVPPGRYAVTAVTPWGGLRCAGVAPCSLPDLSGDDTVVDDVVDVVAGGLATYTLTAPPPAEVEPVSWDPGRLEVSFSGPMEQLALYLAGVAEFGHPEVQWLRDGAEIAGAAGPSYTPTVDDVGRRLSVRLSYHPFAADYLADRLGTDPSPVTVDGPVVGPVPSAVTARLRPASVPRGHRSELVARVDGATGRVRVDVADWAGSCRLRDARCRVRLPRLRPGTHVVDVAYLGSAVLAPSTTFTVLTVTKE</sequence>
<gene>
    <name evidence="2" type="ORF">GCM10009606_01240</name>
</gene>
<evidence type="ECO:0000313" key="2">
    <source>
        <dbReference type="EMBL" id="GAA1125298.1"/>
    </source>
</evidence>
<protein>
    <recommendedName>
        <fullName evidence="4">Bacterial Ig-like domain-containing protein</fullName>
    </recommendedName>
</protein>
<comment type="caution">
    <text evidence="2">The sequence shown here is derived from an EMBL/GenBank/DDBJ whole genome shotgun (WGS) entry which is preliminary data.</text>
</comment>
<dbReference type="Gene3D" id="2.60.40.2700">
    <property type="match status" value="1"/>
</dbReference>
<accession>A0ABP4ETW6</accession>
<evidence type="ECO:0000313" key="3">
    <source>
        <dbReference type="Proteomes" id="UP001499979"/>
    </source>
</evidence>
<organism evidence="2 3">
    <name type="scientific">Nocardioides aquiterrae</name>
    <dbReference type="NCBI Taxonomy" id="203799"/>
    <lineage>
        <taxon>Bacteria</taxon>
        <taxon>Bacillati</taxon>
        <taxon>Actinomycetota</taxon>
        <taxon>Actinomycetes</taxon>
        <taxon>Propionibacteriales</taxon>
        <taxon>Nocardioidaceae</taxon>
        <taxon>Nocardioides</taxon>
    </lineage>
</organism>
<dbReference type="Proteomes" id="UP001499979">
    <property type="component" value="Unassembled WGS sequence"/>
</dbReference>
<feature type="chain" id="PRO_5045981400" description="Bacterial Ig-like domain-containing protein" evidence="1">
    <location>
        <begin position="21"/>
        <end position="315"/>
    </location>
</feature>
<evidence type="ECO:0008006" key="4">
    <source>
        <dbReference type="Google" id="ProtNLM"/>
    </source>
</evidence>
<name>A0ABP4ETW6_9ACTN</name>